<keyword evidence="9" id="KW-1185">Reference proteome</keyword>
<dbReference type="Gene3D" id="3.40.50.150">
    <property type="entry name" value="Vaccinia Virus protein VP39"/>
    <property type="match status" value="1"/>
</dbReference>
<comment type="caution">
    <text evidence="8">The sequence shown here is derived from an EMBL/GenBank/DDBJ whole genome shotgun (WGS) entry which is preliminary data.</text>
</comment>
<feature type="domain" description="Type II methyltransferase M.TaqI-like" evidence="7">
    <location>
        <begin position="236"/>
        <end position="312"/>
    </location>
</feature>
<protein>
    <recommendedName>
        <fullName evidence="2">site-specific DNA-methyltransferase (adenine-specific)</fullName>
        <ecNumber evidence="2">2.1.1.72</ecNumber>
    </recommendedName>
</protein>
<dbReference type="SUPFAM" id="SSF53335">
    <property type="entry name" value="S-adenosyl-L-methionine-dependent methyltransferases"/>
    <property type="match status" value="1"/>
</dbReference>
<dbReference type="InterPro" id="IPR002052">
    <property type="entry name" value="DNA_methylase_N6_adenine_CS"/>
</dbReference>
<accession>A0A255Z4T5</accession>
<dbReference type="AlphaFoldDB" id="A0A255Z4T5"/>
<organism evidence="8 9">
    <name type="scientific">Niveispirillum lacus</name>
    <dbReference type="NCBI Taxonomy" id="1981099"/>
    <lineage>
        <taxon>Bacteria</taxon>
        <taxon>Pseudomonadati</taxon>
        <taxon>Pseudomonadota</taxon>
        <taxon>Alphaproteobacteria</taxon>
        <taxon>Rhodospirillales</taxon>
        <taxon>Azospirillaceae</taxon>
        <taxon>Niveispirillum</taxon>
    </lineage>
</organism>
<evidence type="ECO:0000313" key="8">
    <source>
        <dbReference type="EMBL" id="OYQ35895.1"/>
    </source>
</evidence>
<dbReference type="PANTHER" id="PTHR33841">
    <property type="entry name" value="DNA METHYLTRANSFERASE YEEA-RELATED"/>
    <property type="match status" value="1"/>
</dbReference>
<evidence type="ECO:0000256" key="6">
    <source>
        <dbReference type="ARBA" id="ARBA00047942"/>
    </source>
</evidence>
<name>A0A255Z4T5_9PROT</name>
<evidence type="ECO:0000256" key="1">
    <source>
        <dbReference type="ARBA" id="ARBA00006594"/>
    </source>
</evidence>
<gene>
    <name evidence="8" type="ORF">CHU95_06435</name>
</gene>
<dbReference type="InterPro" id="IPR050953">
    <property type="entry name" value="N4_N6_ade-DNA_methylase"/>
</dbReference>
<evidence type="ECO:0000256" key="2">
    <source>
        <dbReference type="ARBA" id="ARBA00011900"/>
    </source>
</evidence>
<comment type="similarity">
    <text evidence="1">Belongs to the N(4)/N(6)-methyltransferase family.</text>
</comment>
<dbReference type="Proteomes" id="UP000216998">
    <property type="component" value="Unassembled WGS sequence"/>
</dbReference>
<dbReference type="CDD" id="cd02440">
    <property type="entry name" value="AdoMet_MTases"/>
    <property type="match status" value="1"/>
</dbReference>
<evidence type="ECO:0000259" key="7">
    <source>
        <dbReference type="Pfam" id="PF07669"/>
    </source>
</evidence>
<dbReference type="EMBL" id="NOXU01000024">
    <property type="protein sequence ID" value="OYQ35895.1"/>
    <property type="molecule type" value="Genomic_DNA"/>
</dbReference>
<keyword evidence="3" id="KW-0489">Methyltransferase</keyword>
<dbReference type="GO" id="GO:0009007">
    <property type="term" value="F:site-specific DNA-methyltransferase (adenine-specific) activity"/>
    <property type="evidence" value="ECO:0007669"/>
    <property type="project" value="UniProtKB-EC"/>
</dbReference>
<evidence type="ECO:0000313" key="9">
    <source>
        <dbReference type="Proteomes" id="UP000216998"/>
    </source>
</evidence>
<evidence type="ECO:0000256" key="3">
    <source>
        <dbReference type="ARBA" id="ARBA00022603"/>
    </source>
</evidence>
<reference evidence="8 9" key="1">
    <citation type="submission" date="2017-07" db="EMBL/GenBank/DDBJ databases">
        <title>Niveispirillum cyanobacteriorum sp. nov., isolated from cyanobacterial aggregates in a eutrophic lake.</title>
        <authorList>
            <person name="Cai H."/>
        </authorList>
    </citation>
    <scope>NUCLEOTIDE SEQUENCE [LARGE SCALE GENOMIC DNA]</scope>
    <source>
        <strain evidence="9">TH1-14</strain>
    </source>
</reference>
<dbReference type="OrthoDB" id="9806213at2"/>
<dbReference type="GO" id="GO:0032259">
    <property type="term" value="P:methylation"/>
    <property type="evidence" value="ECO:0007669"/>
    <property type="project" value="UniProtKB-KW"/>
</dbReference>
<evidence type="ECO:0000256" key="5">
    <source>
        <dbReference type="ARBA" id="ARBA00022691"/>
    </source>
</evidence>
<dbReference type="GO" id="GO:0006304">
    <property type="term" value="P:DNA modification"/>
    <property type="evidence" value="ECO:0007669"/>
    <property type="project" value="InterPro"/>
</dbReference>
<dbReference type="InterPro" id="IPR011639">
    <property type="entry name" value="MethylTrfase_TaqI-like_dom"/>
</dbReference>
<keyword evidence="4" id="KW-0808">Transferase</keyword>
<dbReference type="GO" id="GO:0003676">
    <property type="term" value="F:nucleic acid binding"/>
    <property type="evidence" value="ECO:0007669"/>
    <property type="project" value="InterPro"/>
</dbReference>
<evidence type="ECO:0000256" key="4">
    <source>
        <dbReference type="ARBA" id="ARBA00022679"/>
    </source>
</evidence>
<keyword evidence="5" id="KW-0949">S-adenosyl-L-methionine</keyword>
<dbReference type="PANTHER" id="PTHR33841:SF5">
    <property type="entry name" value="DNA METHYLASE (MODIFICATION METHYLASE) (METHYLTRANSFERASE)-RELATED"/>
    <property type="match status" value="1"/>
</dbReference>
<comment type="catalytic activity">
    <reaction evidence="6">
        <text>a 2'-deoxyadenosine in DNA + S-adenosyl-L-methionine = an N(6)-methyl-2'-deoxyadenosine in DNA + S-adenosyl-L-homocysteine + H(+)</text>
        <dbReference type="Rhea" id="RHEA:15197"/>
        <dbReference type="Rhea" id="RHEA-COMP:12418"/>
        <dbReference type="Rhea" id="RHEA-COMP:12419"/>
        <dbReference type="ChEBI" id="CHEBI:15378"/>
        <dbReference type="ChEBI" id="CHEBI:57856"/>
        <dbReference type="ChEBI" id="CHEBI:59789"/>
        <dbReference type="ChEBI" id="CHEBI:90615"/>
        <dbReference type="ChEBI" id="CHEBI:90616"/>
        <dbReference type="EC" id="2.1.1.72"/>
    </reaction>
</comment>
<dbReference type="EC" id="2.1.1.72" evidence="2"/>
<sequence>MWNFNRPIAILPRRPIPPAATKPAIPSAPEPGALLLAAVASLSAQQRHQEAALVQLVVRGWWQALETGLDLAPPPVTKIPPSLGAEVAAAARAYGESLAPLPVAAVADRIGALHAGLMPSDERARHGVYYTPPALATRLVDLAEGGKVNWADARVLDPAAGCGAFLVPIALRMAKALKGVEPALALRSIAHRLRGLELDPVAAWISCVMVEAALAPLIRAGGKRLSPCRHADALSVSAAAEFDLVIGNPPYGRLTLVPDMRARFARSLYGHANLYALFMDQAVRWTVPGGLIAFLTPSSFLAGDYFKHLRRTLSDLAPPLSLDFVDERKGVFDNVLQETVLATYRRMGPKRKRPDRALVNMIRAGSSGDGLTILPSGSFTLPDEPTAPWILPRHASETGLATRLRSLDSRLRDWGYRVATGPLVWNRYKPQIGEKPGKGAVPLVWAESVTPDGRFTYRCEKANHKPWFHPALTGDDWLLTRRPCVLLQRTTAKEQARRLIAAEMPLSFLAKHPRGVTVENHLNMLLPLDDSPPLVPPAVLAAFLNSRAADRAFRCISGSVAVSAYELEAMPLPHPAALKELTSLVAAGASRERLDQAADRLYGIA</sequence>
<dbReference type="Pfam" id="PF07669">
    <property type="entry name" value="Eco57I"/>
    <property type="match status" value="1"/>
</dbReference>
<dbReference type="PRINTS" id="PR00507">
    <property type="entry name" value="N12N6MTFRASE"/>
</dbReference>
<dbReference type="PROSITE" id="PS00092">
    <property type="entry name" value="N6_MTASE"/>
    <property type="match status" value="1"/>
</dbReference>
<proteinExistence type="inferred from homology"/>
<dbReference type="InterPro" id="IPR029063">
    <property type="entry name" value="SAM-dependent_MTases_sf"/>
</dbReference>